<keyword evidence="1 3" id="KW-0378">Hydrolase</keyword>
<dbReference type="InterPro" id="IPR050266">
    <property type="entry name" value="AB_hydrolase_sf"/>
</dbReference>
<dbReference type="InterPro" id="IPR029058">
    <property type="entry name" value="AB_hydrolase_fold"/>
</dbReference>
<dbReference type="STRING" id="344612.A1CFN7"/>
<evidence type="ECO:0000256" key="1">
    <source>
        <dbReference type="ARBA" id="ARBA00022801"/>
    </source>
</evidence>
<proteinExistence type="predicted"/>
<accession>A1CFN7</accession>
<dbReference type="RefSeq" id="XP_001273112.1">
    <property type="nucleotide sequence ID" value="XM_001273111.1"/>
</dbReference>
<dbReference type="ESTHER" id="aspcl-a1cfn7">
    <property type="family name" value="6_AlphaBeta_hydrolase"/>
</dbReference>
<dbReference type="GeneID" id="4704808"/>
<dbReference type="AlphaFoldDB" id="A1CFN7"/>
<gene>
    <name evidence="3" type="ORF">ACLA_093850</name>
</gene>
<dbReference type="KEGG" id="act:ACLA_093850"/>
<sequence>MDSIIFNHAADVSLHARISRPSVDHHKPLLVFLHYWGGSSATWYKLTSDDSATSLSALYPILALDLRGWGNSTGPSDGESAYAIAHMATDVAAALQTLRADREKKDLLEHGFVLIGHSMGAKVAMATLAELPSPLLQALKGLILVAPAPPTALSMPLEMQEQQKSAYASPDSIRWTVENILARPENLNEQDIDMVIEDSLKGSWLAKKAWPGRGMQEDISDALQDALSAMDKDRLRVRILVGDGDVVEPRERVDKEVRQFLADTGVQVSLRTVPGVRHLLPLECPEMIYKEIRLF</sequence>
<dbReference type="GO" id="GO:0016020">
    <property type="term" value="C:membrane"/>
    <property type="evidence" value="ECO:0007669"/>
    <property type="project" value="TreeGrafter"/>
</dbReference>
<dbReference type="Pfam" id="PF12697">
    <property type="entry name" value="Abhydrolase_6"/>
    <property type="match status" value="1"/>
</dbReference>
<dbReference type="VEuPathDB" id="FungiDB:ACLA_093850"/>
<dbReference type="SUPFAM" id="SSF53474">
    <property type="entry name" value="alpha/beta-Hydrolases"/>
    <property type="match status" value="1"/>
</dbReference>
<dbReference type="GO" id="GO:0016787">
    <property type="term" value="F:hydrolase activity"/>
    <property type="evidence" value="ECO:0007669"/>
    <property type="project" value="UniProtKB-KW"/>
</dbReference>
<keyword evidence="4" id="KW-1185">Reference proteome</keyword>
<evidence type="ECO:0000313" key="4">
    <source>
        <dbReference type="Proteomes" id="UP000006701"/>
    </source>
</evidence>
<protein>
    <submittedName>
        <fullName evidence="3">Alpha/beta fold family hydrolase, putative</fullName>
    </submittedName>
</protein>
<name>A1CFN7_ASPCL</name>
<evidence type="ECO:0000313" key="3">
    <source>
        <dbReference type="EMBL" id="EAW11686.1"/>
    </source>
</evidence>
<dbReference type="PANTHER" id="PTHR43798">
    <property type="entry name" value="MONOACYLGLYCEROL LIPASE"/>
    <property type="match status" value="1"/>
</dbReference>
<dbReference type="PANTHER" id="PTHR43798:SF31">
    <property type="entry name" value="AB HYDROLASE SUPERFAMILY PROTEIN YCLE"/>
    <property type="match status" value="1"/>
</dbReference>
<dbReference type="HOGENOM" id="CLU_020336_50_4_1"/>
<dbReference type="Proteomes" id="UP000006701">
    <property type="component" value="Unassembled WGS sequence"/>
</dbReference>
<organism evidence="3 4">
    <name type="scientific">Aspergillus clavatus (strain ATCC 1007 / CBS 513.65 / DSM 816 / NCTC 3887 / NRRL 1 / QM 1276 / 107)</name>
    <dbReference type="NCBI Taxonomy" id="344612"/>
    <lineage>
        <taxon>Eukaryota</taxon>
        <taxon>Fungi</taxon>
        <taxon>Dikarya</taxon>
        <taxon>Ascomycota</taxon>
        <taxon>Pezizomycotina</taxon>
        <taxon>Eurotiomycetes</taxon>
        <taxon>Eurotiomycetidae</taxon>
        <taxon>Eurotiales</taxon>
        <taxon>Aspergillaceae</taxon>
        <taxon>Aspergillus</taxon>
        <taxon>Aspergillus subgen. Fumigati</taxon>
    </lineage>
</organism>
<dbReference type="OMA" id="WHKLTSP"/>
<reference evidence="3 4" key="1">
    <citation type="journal article" date="2008" name="PLoS Genet.">
        <title>Genomic islands in the pathogenic filamentous fungus Aspergillus fumigatus.</title>
        <authorList>
            <person name="Fedorova N.D."/>
            <person name="Khaldi N."/>
            <person name="Joardar V.S."/>
            <person name="Maiti R."/>
            <person name="Amedeo P."/>
            <person name="Anderson M.J."/>
            <person name="Crabtree J."/>
            <person name="Silva J.C."/>
            <person name="Badger J.H."/>
            <person name="Albarraq A."/>
            <person name="Angiuoli S."/>
            <person name="Bussey H."/>
            <person name="Bowyer P."/>
            <person name="Cotty P.J."/>
            <person name="Dyer P.S."/>
            <person name="Egan A."/>
            <person name="Galens K."/>
            <person name="Fraser-Liggett C.M."/>
            <person name="Haas B.J."/>
            <person name="Inman J.M."/>
            <person name="Kent R."/>
            <person name="Lemieux S."/>
            <person name="Malavazi I."/>
            <person name="Orvis J."/>
            <person name="Roemer T."/>
            <person name="Ronning C.M."/>
            <person name="Sundaram J.P."/>
            <person name="Sutton G."/>
            <person name="Turner G."/>
            <person name="Venter J.C."/>
            <person name="White O.R."/>
            <person name="Whitty B.R."/>
            <person name="Youngman P."/>
            <person name="Wolfe K.H."/>
            <person name="Goldman G.H."/>
            <person name="Wortman J.R."/>
            <person name="Jiang B."/>
            <person name="Denning D.W."/>
            <person name="Nierman W.C."/>
        </authorList>
    </citation>
    <scope>NUCLEOTIDE SEQUENCE [LARGE SCALE GENOMIC DNA]</scope>
    <source>
        <strain evidence="4">ATCC 1007 / CBS 513.65 / DSM 816 / NCTC 3887 / NRRL 1</strain>
    </source>
</reference>
<dbReference type="EMBL" id="DS027052">
    <property type="protein sequence ID" value="EAW11686.1"/>
    <property type="molecule type" value="Genomic_DNA"/>
</dbReference>
<evidence type="ECO:0000259" key="2">
    <source>
        <dbReference type="Pfam" id="PF12697"/>
    </source>
</evidence>
<dbReference type="Gene3D" id="3.40.50.1820">
    <property type="entry name" value="alpha/beta hydrolase"/>
    <property type="match status" value="1"/>
</dbReference>
<dbReference type="InterPro" id="IPR000073">
    <property type="entry name" value="AB_hydrolase_1"/>
</dbReference>
<dbReference type="eggNOG" id="ENOG502S9GH">
    <property type="taxonomic scope" value="Eukaryota"/>
</dbReference>
<feature type="domain" description="AB hydrolase-1" evidence="2">
    <location>
        <begin position="30"/>
        <end position="286"/>
    </location>
</feature>
<dbReference type="OrthoDB" id="2498029at2759"/>